<dbReference type="CDD" id="cd00056">
    <property type="entry name" value="ENDO3c"/>
    <property type="match status" value="1"/>
</dbReference>
<dbReference type="InterPro" id="IPR011257">
    <property type="entry name" value="DNA_glycosylase"/>
</dbReference>
<dbReference type="GO" id="GO:0016829">
    <property type="term" value="F:lyase activity"/>
    <property type="evidence" value="ECO:0007669"/>
    <property type="project" value="UniProtKB-KW"/>
</dbReference>
<organism evidence="6 7">
    <name type="scientific">Bifidobacterium samirii</name>
    <dbReference type="NCBI Taxonomy" id="2306974"/>
    <lineage>
        <taxon>Bacteria</taxon>
        <taxon>Bacillati</taxon>
        <taxon>Actinomycetota</taxon>
        <taxon>Actinomycetes</taxon>
        <taxon>Bifidobacteriales</taxon>
        <taxon>Bifidobacteriaceae</taxon>
        <taxon>Bifidobacterium</taxon>
    </lineage>
</organism>
<name>A0A430FUP9_9BIFI</name>
<dbReference type="PANTHER" id="PTHR10359:SF19">
    <property type="entry name" value="DNA REPAIR GLYCOSYLASE MJ1434-RELATED"/>
    <property type="match status" value="1"/>
</dbReference>
<dbReference type="Gene3D" id="1.10.340.30">
    <property type="entry name" value="Hypothetical protein, domain 2"/>
    <property type="match status" value="1"/>
</dbReference>
<dbReference type="OrthoDB" id="9802365at2"/>
<accession>A0A430FUP9</accession>
<dbReference type="SUPFAM" id="SSF48150">
    <property type="entry name" value="DNA-glycosylase"/>
    <property type="match status" value="1"/>
</dbReference>
<feature type="domain" description="HhH-GPD" evidence="5">
    <location>
        <begin position="75"/>
        <end position="236"/>
    </location>
</feature>
<keyword evidence="3" id="KW-0408">Iron</keyword>
<comment type="caution">
    <text evidence="6">The sequence shown here is derived from an EMBL/GenBank/DDBJ whole genome shotgun (WGS) entry which is preliminary data.</text>
</comment>
<evidence type="ECO:0000313" key="6">
    <source>
        <dbReference type="EMBL" id="RSX57201.1"/>
    </source>
</evidence>
<proteinExistence type="predicted"/>
<evidence type="ECO:0000256" key="3">
    <source>
        <dbReference type="ARBA" id="ARBA00023004"/>
    </source>
</evidence>
<keyword evidence="2" id="KW-0479">Metal-binding</keyword>
<dbReference type="Pfam" id="PF00730">
    <property type="entry name" value="HhH-GPD"/>
    <property type="match status" value="1"/>
</dbReference>
<evidence type="ECO:0000256" key="1">
    <source>
        <dbReference type="ARBA" id="ARBA00022485"/>
    </source>
</evidence>
<keyword evidence="7" id="KW-1185">Reference proteome</keyword>
<dbReference type="PANTHER" id="PTHR10359">
    <property type="entry name" value="A/G-SPECIFIC ADENINE GLYCOSYLASE/ENDONUCLEASE III"/>
    <property type="match status" value="1"/>
</dbReference>
<keyword evidence="6" id="KW-0456">Lyase</keyword>
<evidence type="ECO:0000256" key="2">
    <source>
        <dbReference type="ARBA" id="ARBA00022723"/>
    </source>
</evidence>
<evidence type="ECO:0000256" key="4">
    <source>
        <dbReference type="ARBA" id="ARBA00023014"/>
    </source>
</evidence>
<dbReference type="AlphaFoldDB" id="A0A430FUP9"/>
<reference evidence="6 7" key="1">
    <citation type="submission" date="2018-09" db="EMBL/GenBank/DDBJ databases">
        <title>Characterization of the phylogenetic diversity of five novel species belonging to the genus Bifidobacterium.</title>
        <authorList>
            <person name="Lugli G.A."/>
            <person name="Duranti S."/>
            <person name="Milani C."/>
        </authorList>
    </citation>
    <scope>NUCLEOTIDE SEQUENCE [LARGE SCALE GENOMIC DNA]</scope>
    <source>
        <strain evidence="6 7">2033B</strain>
    </source>
</reference>
<evidence type="ECO:0000259" key="5">
    <source>
        <dbReference type="SMART" id="SM00478"/>
    </source>
</evidence>
<dbReference type="GO" id="GO:0006284">
    <property type="term" value="P:base-excision repair"/>
    <property type="evidence" value="ECO:0007669"/>
    <property type="project" value="InterPro"/>
</dbReference>
<sequence length="252" mass="27590">MRNAGCGPETGDIARHASLRTTTPGVSKRGAGASDLRLPSSRDLETLYRRMLDAMGPTGWWPADTTYEIMVGAVLIQNTALGNVERSLDRLRDAGALDPDAIAAMDAQTLQELIRPSGFQRNKSRTLQSLADWYRRRFDCDPDRASGVDDAALRRELLGLFGIGGETADVISLYVFGRRAFVADTYARRLLTFLGYRLPDGYPKFHDAVIGAVLASGLTVADLKEFHGLIDEYGKIHRDDDAKAASFLGRPA</sequence>
<dbReference type="InterPro" id="IPR003265">
    <property type="entry name" value="HhH-GPD_domain"/>
</dbReference>
<dbReference type="GO" id="GO:0051539">
    <property type="term" value="F:4 iron, 4 sulfur cluster binding"/>
    <property type="evidence" value="ECO:0007669"/>
    <property type="project" value="UniProtKB-KW"/>
</dbReference>
<evidence type="ECO:0000313" key="7">
    <source>
        <dbReference type="Proteomes" id="UP000287470"/>
    </source>
</evidence>
<keyword evidence="4" id="KW-0411">Iron-sulfur</keyword>
<keyword evidence="1" id="KW-0004">4Fe-4S</keyword>
<protein>
    <submittedName>
        <fullName evidence="6">DNA lyase</fullName>
    </submittedName>
</protein>
<dbReference type="GO" id="GO:0046872">
    <property type="term" value="F:metal ion binding"/>
    <property type="evidence" value="ECO:0007669"/>
    <property type="project" value="UniProtKB-KW"/>
</dbReference>
<gene>
    <name evidence="6" type="ORF">D2E24_0794</name>
</gene>
<dbReference type="Proteomes" id="UP000287470">
    <property type="component" value="Unassembled WGS sequence"/>
</dbReference>
<dbReference type="SMART" id="SM00478">
    <property type="entry name" value="ENDO3c"/>
    <property type="match status" value="1"/>
</dbReference>
<dbReference type="EMBL" id="QXGK01000006">
    <property type="protein sequence ID" value="RSX57201.1"/>
    <property type="molecule type" value="Genomic_DNA"/>
</dbReference>